<dbReference type="Pfam" id="PF13579">
    <property type="entry name" value="Glyco_trans_4_4"/>
    <property type="match status" value="1"/>
</dbReference>
<evidence type="ECO:0000313" key="6">
    <source>
        <dbReference type="Proteomes" id="UP000323142"/>
    </source>
</evidence>
<feature type="domain" description="Glycosyltransferase subfamily 4-like N-terminal" evidence="4">
    <location>
        <begin position="48"/>
        <end position="154"/>
    </location>
</feature>
<dbReference type="OrthoDB" id="9790710at2"/>
<dbReference type="EMBL" id="VUOA01000022">
    <property type="protein sequence ID" value="KAA2236918.1"/>
    <property type="molecule type" value="Genomic_DNA"/>
</dbReference>
<dbReference type="InterPro" id="IPR028098">
    <property type="entry name" value="Glyco_trans_4-like_N"/>
</dbReference>
<dbReference type="SUPFAM" id="SSF53756">
    <property type="entry name" value="UDP-Glycosyltransferase/glycogen phosphorylase"/>
    <property type="match status" value="1"/>
</dbReference>
<dbReference type="RefSeq" id="WP_149818192.1">
    <property type="nucleotide sequence ID" value="NZ_VUOA01000022.1"/>
</dbReference>
<keyword evidence="1" id="KW-0328">Glycosyltransferase</keyword>
<accession>A0A5B2VE06</accession>
<sequence length="359" mass="39062">MKIMIWNAARGGMRSVVEGYVQDGFVASQGVHLIHSYADGSFVHRQMVLARALAQFARMLVTEPVGLVHIHAAMRGSFWRKSLFARMARARGVPVLLHLHGSEMKAFYERQSPRLQAAITGQLELATRVLVLSESWRDFVQIVAPGARVVVVPNYVTVPPQIVRPRTSNTTLLFLGLIGPRKGTYDLLRAFARASSEYPSLRLVLGGNGEVEEARRLSAELGIAERVDFRGWVGPQERVSLLADADVYVLPSYNEGLPMSVLEAMAAGLPVITTDVGGIPELITNGRDGVLVTPGDINALAAAITRLAYTAEERERLGAAARARVLQHYSHGVVIKLLDAVYAETSAANPTASRAPDPR</sequence>
<dbReference type="Pfam" id="PF00534">
    <property type="entry name" value="Glycos_transf_1"/>
    <property type="match status" value="1"/>
</dbReference>
<dbReference type="PANTHER" id="PTHR12526">
    <property type="entry name" value="GLYCOSYLTRANSFERASE"/>
    <property type="match status" value="1"/>
</dbReference>
<evidence type="ECO:0000256" key="1">
    <source>
        <dbReference type="ARBA" id="ARBA00022676"/>
    </source>
</evidence>
<dbReference type="PANTHER" id="PTHR12526:SF510">
    <property type="entry name" value="D-INOSITOL 3-PHOSPHATE GLYCOSYLTRANSFERASE"/>
    <property type="match status" value="1"/>
</dbReference>
<dbReference type="CDD" id="cd03801">
    <property type="entry name" value="GT4_PimA-like"/>
    <property type="match status" value="1"/>
</dbReference>
<evidence type="ECO:0000313" key="5">
    <source>
        <dbReference type="EMBL" id="KAA2236918.1"/>
    </source>
</evidence>
<reference evidence="5 6" key="1">
    <citation type="submission" date="2019-09" db="EMBL/GenBank/DDBJ databases">
        <title>Salinarimonas rosea gen. nov., sp. nov., a new member of the a-2 subgroup of the Proteobacteria.</title>
        <authorList>
            <person name="Liu J."/>
        </authorList>
    </citation>
    <scope>NUCLEOTIDE SEQUENCE [LARGE SCALE GENOMIC DNA]</scope>
    <source>
        <strain evidence="5 6">BN140002</strain>
    </source>
</reference>
<name>A0A5B2VE06_9HYPH</name>
<dbReference type="InterPro" id="IPR001296">
    <property type="entry name" value="Glyco_trans_1"/>
</dbReference>
<protein>
    <submittedName>
        <fullName evidence="5">Glycosyltransferase family 4 protein</fullName>
    </submittedName>
</protein>
<dbReference type="AlphaFoldDB" id="A0A5B2VE06"/>
<dbReference type="GO" id="GO:0016757">
    <property type="term" value="F:glycosyltransferase activity"/>
    <property type="evidence" value="ECO:0007669"/>
    <property type="project" value="UniProtKB-KW"/>
</dbReference>
<dbReference type="Proteomes" id="UP000323142">
    <property type="component" value="Unassembled WGS sequence"/>
</dbReference>
<feature type="domain" description="Glycosyl transferase family 1" evidence="3">
    <location>
        <begin position="167"/>
        <end position="323"/>
    </location>
</feature>
<evidence type="ECO:0000259" key="4">
    <source>
        <dbReference type="Pfam" id="PF13579"/>
    </source>
</evidence>
<reference evidence="5 6" key="2">
    <citation type="submission" date="2019-09" db="EMBL/GenBank/DDBJ databases">
        <authorList>
            <person name="Jin C."/>
        </authorList>
    </citation>
    <scope>NUCLEOTIDE SEQUENCE [LARGE SCALE GENOMIC DNA]</scope>
    <source>
        <strain evidence="5 6">BN140002</strain>
    </source>
</reference>
<comment type="caution">
    <text evidence="5">The sequence shown here is derived from an EMBL/GenBank/DDBJ whole genome shotgun (WGS) entry which is preliminary data.</text>
</comment>
<dbReference type="Gene3D" id="3.40.50.2000">
    <property type="entry name" value="Glycogen Phosphorylase B"/>
    <property type="match status" value="2"/>
</dbReference>
<evidence type="ECO:0000259" key="3">
    <source>
        <dbReference type="Pfam" id="PF00534"/>
    </source>
</evidence>
<organism evidence="5 6">
    <name type="scientific">Salinarimonas soli</name>
    <dbReference type="NCBI Taxonomy" id="1638099"/>
    <lineage>
        <taxon>Bacteria</taxon>
        <taxon>Pseudomonadati</taxon>
        <taxon>Pseudomonadota</taxon>
        <taxon>Alphaproteobacteria</taxon>
        <taxon>Hyphomicrobiales</taxon>
        <taxon>Salinarimonadaceae</taxon>
        <taxon>Salinarimonas</taxon>
    </lineage>
</organism>
<gene>
    <name evidence="5" type="ORF">F0L46_13085</name>
</gene>
<proteinExistence type="predicted"/>
<evidence type="ECO:0000256" key="2">
    <source>
        <dbReference type="ARBA" id="ARBA00022679"/>
    </source>
</evidence>
<keyword evidence="6" id="KW-1185">Reference proteome</keyword>
<keyword evidence="2 5" id="KW-0808">Transferase</keyword>